<dbReference type="InterPro" id="IPR001584">
    <property type="entry name" value="Integrase_cat-core"/>
</dbReference>
<evidence type="ECO:0000313" key="3">
    <source>
        <dbReference type="EMBL" id="VDO72968.1"/>
    </source>
</evidence>
<evidence type="ECO:0000313" key="5">
    <source>
        <dbReference type="WBParaSite" id="HPBE_0000760901-mRNA-1"/>
    </source>
</evidence>
<accession>A0A183FKE6</accession>
<gene>
    <name evidence="3" type="ORF">HPBE_LOCUS7610</name>
</gene>
<feature type="domain" description="Integrase catalytic" evidence="2">
    <location>
        <begin position="258"/>
        <end position="393"/>
    </location>
</feature>
<dbReference type="GO" id="GO:0015074">
    <property type="term" value="P:DNA integration"/>
    <property type="evidence" value="ECO:0007669"/>
    <property type="project" value="InterPro"/>
</dbReference>
<dbReference type="AlphaFoldDB" id="A0A183FKE6"/>
<dbReference type="Proteomes" id="UP000050761">
    <property type="component" value="Unassembled WGS sequence"/>
</dbReference>
<reference evidence="3 4" key="1">
    <citation type="submission" date="2018-11" db="EMBL/GenBank/DDBJ databases">
        <authorList>
            <consortium name="Pathogen Informatics"/>
        </authorList>
    </citation>
    <scope>NUCLEOTIDE SEQUENCE [LARGE SCALE GENOMIC DNA]</scope>
</reference>
<protein>
    <submittedName>
        <fullName evidence="5">Integrase catalytic domain-containing protein</fullName>
    </submittedName>
</protein>
<proteinExistence type="predicted"/>
<evidence type="ECO:0000259" key="2">
    <source>
        <dbReference type="PROSITE" id="PS50994"/>
    </source>
</evidence>
<name>A0A183FKE6_HELPZ</name>
<dbReference type="SUPFAM" id="SSF53098">
    <property type="entry name" value="Ribonuclease H-like"/>
    <property type="match status" value="1"/>
</dbReference>
<feature type="region of interest" description="Disordered" evidence="1">
    <location>
        <begin position="447"/>
        <end position="468"/>
    </location>
</feature>
<dbReference type="OrthoDB" id="5984724at2759"/>
<dbReference type="EMBL" id="UZAH01025933">
    <property type="protein sequence ID" value="VDO72968.1"/>
    <property type="molecule type" value="Genomic_DNA"/>
</dbReference>
<feature type="compositionally biased region" description="Basic and acidic residues" evidence="1">
    <location>
        <begin position="447"/>
        <end position="459"/>
    </location>
</feature>
<sequence length="468" mass="53531">MNLRDYLSNSAYVNKKIPESDRAASIDIKLKQLPKSGPSGSELRETWFRISGLLHGLRKFEDFKMVLPILDLVKGKFPQEIQTKLHDFEFQKGEDFDFDAVMRHLDNIIALKEKYEHSTMLNEDYAVHVNTPQRGRTRTPSPRRHDANICHFCDPSDHETSQCYVKIPVFARRCVKIATVVIIAINRRPGIAIPPEVNPGAEDAPVVRHTIGIIVHARTTDTNTDCTGEKDRIRHDDGQCASLMLAMAKAYVCDSDRLEDVVLLLDSARRGTPDIIYSDNCTTFHAAETAITEVIYNPFTWKTVSDFASSHKIVWKFITPLSPLKGGFYERMAALFKSAFRKTVGKSLLSLEALQTTIAEIEAVINSRPLTPFRQSYVFAHILKPIDFISPEVNIQLPPVSQLPDQYQDVSHRLVDWYKETIKVLDSFWDIWHRDYLAALRERATSDTSQKIHDEDTERRRRSAHGRR</sequence>
<dbReference type="GO" id="GO:0003676">
    <property type="term" value="F:nucleic acid binding"/>
    <property type="evidence" value="ECO:0007669"/>
    <property type="project" value="InterPro"/>
</dbReference>
<dbReference type="WBParaSite" id="HPBE_0000760901-mRNA-1">
    <property type="protein sequence ID" value="HPBE_0000760901-mRNA-1"/>
    <property type="gene ID" value="HPBE_0000760901"/>
</dbReference>
<keyword evidence="4" id="KW-1185">Reference proteome</keyword>
<evidence type="ECO:0000313" key="4">
    <source>
        <dbReference type="Proteomes" id="UP000050761"/>
    </source>
</evidence>
<evidence type="ECO:0000256" key="1">
    <source>
        <dbReference type="SAM" id="MobiDB-lite"/>
    </source>
</evidence>
<dbReference type="InterPro" id="IPR036397">
    <property type="entry name" value="RNaseH_sf"/>
</dbReference>
<organism evidence="4 5">
    <name type="scientific">Heligmosomoides polygyrus</name>
    <name type="common">Parasitic roundworm</name>
    <dbReference type="NCBI Taxonomy" id="6339"/>
    <lineage>
        <taxon>Eukaryota</taxon>
        <taxon>Metazoa</taxon>
        <taxon>Ecdysozoa</taxon>
        <taxon>Nematoda</taxon>
        <taxon>Chromadorea</taxon>
        <taxon>Rhabditida</taxon>
        <taxon>Rhabditina</taxon>
        <taxon>Rhabditomorpha</taxon>
        <taxon>Strongyloidea</taxon>
        <taxon>Heligmosomidae</taxon>
        <taxon>Heligmosomoides</taxon>
    </lineage>
</organism>
<dbReference type="Gene3D" id="3.30.420.10">
    <property type="entry name" value="Ribonuclease H-like superfamily/Ribonuclease H"/>
    <property type="match status" value="1"/>
</dbReference>
<dbReference type="PANTHER" id="PTHR47331">
    <property type="entry name" value="PHD-TYPE DOMAIN-CONTAINING PROTEIN"/>
    <property type="match status" value="1"/>
</dbReference>
<accession>A0A3P8B988</accession>
<reference evidence="5" key="2">
    <citation type="submission" date="2019-09" db="UniProtKB">
        <authorList>
            <consortium name="WormBaseParasite"/>
        </authorList>
    </citation>
    <scope>IDENTIFICATION</scope>
</reference>
<dbReference type="PROSITE" id="PS50994">
    <property type="entry name" value="INTEGRASE"/>
    <property type="match status" value="1"/>
</dbReference>
<dbReference type="InterPro" id="IPR012337">
    <property type="entry name" value="RNaseH-like_sf"/>
</dbReference>